<dbReference type="Proteomes" id="UP001610446">
    <property type="component" value="Unassembled WGS sequence"/>
</dbReference>
<evidence type="ECO:0000313" key="2">
    <source>
        <dbReference type="Proteomes" id="UP001610446"/>
    </source>
</evidence>
<sequence>MALGLVVHSSSLETQLLDRFYHDQPPNPVYFSDDWIHALSAMLSDVKSAALDPLDPPLGFNDVYLTWPDALYGTRQIHAPRFSLACHLAGLKSIKYTGNIVSKATLELEGVDFFPEEVDPTAPTTILAESPVHGAERAQHDDSAKYLAEVQELFEDVIGDEVVDYVILLGSHSDDSKLLNALKATVAHGLLPEAGLQVDTDRLVFLGARAAAGIAQVGMESNFEHCWQPTWWHTR</sequence>
<dbReference type="EMBL" id="JBFXLU010000149">
    <property type="protein sequence ID" value="KAL2838175.1"/>
    <property type="molecule type" value="Genomic_DNA"/>
</dbReference>
<comment type="caution">
    <text evidence="1">The sequence shown here is derived from an EMBL/GenBank/DDBJ whole genome shotgun (WGS) entry which is preliminary data.</text>
</comment>
<protein>
    <submittedName>
        <fullName evidence="1">Uncharacterized protein</fullName>
    </submittedName>
</protein>
<organism evidence="1 2">
    <name type="scientific">Aspergillus pseudoustus</name>
    <dbReference type="NCBI Taxonomy" id="1810923"/>
    <lineage>
        <taxon>Eukaryota</taxon>
        <taxon>Fungi</taxon>
        <taxon>Dikarya</taxon>
        <taxon>Ascomycota</taxon>
        <taxon>Pezizomycotina</taxon>
        <taxon>Eurotiomycetes</taxon>
        <taxon>Eurotiomycetidae</taxon>
        <taxon>Eurotiales</taxon>
        <taxon>Aspergillaceae</taxon>
        <taxon>Aspergillus</taxon>
        <taxon>Aspergillus subgen. Nidulantes</taxon>
    </lineage>
</organism>
<evidence type="ECO:0000313" key="1">
    <source>
        <dbReference type="EMBL" id="KAL2838175.1"/>
    </source>
</evidence>
<reference evidence="1 2" key="1">
    <citation type="submission" date="2024-07" db="EMBL/GenBank/DDBJ databases">
        <title>Section-level genome sequencing and comparative genomics of Aspergillus sections Usti and Cavernicolus.</title>
        <authorList>
            <consortium name="Lawrence Berkeley National Laboratory"/>
            <person name="Nybo J.L."/>
            <person name="Vesth T.C."/>
            <person name="Theobald S."/>
            <person name="Frisvad J.C."/>
            <person name="Larsen T.O."/>
            <person name="Kjaerboelling I."/>
            <person name="Rothschild-Mancinelli K."/>
            <person name="Lyhne E.K."/>
            <person name="Kogle M.E."/>
            <person name="Barry K."/>
            <person name="Clum A."/>
            <person name="Na H."/>
            <person name="Ledsgaard L."/>
            <person name="Lin J."/>
            <person name="Lipzen A."/>
            <person name="Kuo A."/>
            <person name="Riley R."/>
            <person name="Mondo S."/>
            <person name="Labutti K."/>
            <person name="Haridas S."/>
            <person name="Pangalinan J."/>
            <person name="Salamov A.A."/>
            <person name="Simmons B.A."/>
            <person name="Magnuson J.K."/>
            <person name="Chen J."/>
            <person name="Drula E."/>
            <person name="Henrissat B."/>
            <person name="Wiebenga A."/>
            <person name="Lubbers R.J."/>
            <person name="Gomes A.C."/>
            <person name="Makela M.R."/>
            <person name="Stajich J."/>
            <person name="Grigoriev I.V."/>
            <person name="Mortensen U.H."/>
            <person name="De Vries R.P."/>
            <person name="Baker S.E."/>
            <person name="Andersen M.R."/>
        </authorList>
    </citation>
    <scope>NUCLEOTIDE SEQUENCE [LARGE SCALE GENOMIC DNA]</scope>
    <source>
        <strain evidence="1 2">CBS 123904</strain>
    </source>
</reference>
<name>A0ABR4JDX9_9EURO</name>
<accession>A0ABR4JDX9</accession>
<gene>
    <name evidence="1" type="ORF">BJY01DRAFT_251078</name>
</gene>
<keyword evidence="2" id="KW-1185">Reference proteome</keyword>
<proteinExistence type="predicted"/>